<dbReference type="AlphaFoldDB" id="E4Y239"/>
<name>E4Y239_OIKDI</name>
<evidence type="ECO:0000313" key="3">
    <source>
        <dbReference type="EMBL" id="CBY15933.1"/>
    </source>
</evidence>
<feature type="non-terminal residue" evidence="3">
    <location>
        <position position="1"/>
    </location>
</feature>
<organism evidence="3">
    <name type="scientific">Oikopleura dioica</name>
    <name type="common">Tunicate</name>
    <dbReference type="NCBI Taxonomy" id="34765"/>
    <lineage>
        <taxon>Eukaryota</taxon>
        <taxon>Metazoa</taxon>
        <taxon>Chordata</taxon>
        <taxon>Tunicata</taxon>
        <taxon>Appendicularia</taxon>
        <taxon>Copelata</taxon>
        <taxon>Oikopleuridae</taxon>
        <taxon>Oikopleura</taxon>
    </lineage>
</organism>
<keyword evidence="4" id="KW-1185">Reference proteome</keyword>
<dbReference type="InParanoid" id="E4Y239"/>
<keyword evidence="1" id="KW-0175">Coiled coil</keyword>
<protein>
    <submittedName>
        <fullName evidence="3">Uncharacterized protein</fullName>
    </submittedName>
</protein>
<feature type="compositionally biased region" description="Basic and acidic residues" evidence="2">
    <location>
        <begin position="236"/>
        <end position="255"/>
    </location>
</feature>
<dbReference type="Proteomes" id="UP000001307">
    <property type="component" value="Unassembled WGS sequence"/>
</dbReference>
<accession>E4Y239</accession>
<feature type="coiled-coil region" evidence="1">
    <location>
        <begin position="20"/>
        <end position="158"/>
    </location>
</feature>
<evidence type="ECO:0000313" key="4">
    <source>
        <dbReference type="Proteomes" id="UP000001307"/>
    </source>
</evidence>
<proteinExistence type="predicted"/>
<dbReference type="EMBL" id="FN653753">
    <property type="protein sequence ID" value="CBY15933.1"/>
    <property type="molecule type" value="Genomic_DNA"/>
</dbReference>
<reference evidence="3" key="1">
    <citation type="journal article" date="2010" name="Science">
        <title>Plasticity of animal genome architecture unmasked by rapid evolution of a pelagic tunicate.</title>
        <authorList>
            <person name="Denoeud F."/>
            <person name="Henriet S."/>
            <person name="Mungpakdee S."/>
            <person name="Aury J.M."/>
            <person name="Da Silva C."/>
            <person name="Brinkmann H."/>
            <person name="Mikhaleva J."/>
            <person name="Olsen L.C."/>
            <person name="Jubin C."/>
            <person name="Canestro C."/>
            <person name="Bouquet J.M."/>
            <person name="Danks G."/>
            <person name="Poulain J."/>
            <person name="Campsteijn C."/>
            <person name="Adamski M."/>
            <person name="Cross I."/>
            <person name="Yadetie F."/>
            <person name="Muffato M."/>
            <person name="Louis A."/>
            <person name="Butcher S."/>
            <person name="Tsagkogeorga G."/>
            <person name="Konrad A."/>
            <person name="Singh S."/>
            <person name="Jensen M.F."/>
            <person name="Cong E.H."/>
            <person name="Eikeseth-Otteraa H."/>
            <person name="Noel B."/>
            <person name="Anthouard V."/>
            <person name="Porcel B.M."/>
            <person name="Kachouri-Lafond R."/>
            <person name="Nishino A."/>
            <person name="Ugolini M."/>
            <person name="Chourrout P."/>
            <person name="Nishida H."/>
            <person name="Aasland R."/>
            <person name="Huzurbazar S."/>
            <person name="Westhof E."/>
            <person name="Delsuc F."/>
            <person name="Lehrach H."/>
            <person name="Reinhardt R."/>
            <person name="Weissenbach J."/>
            <person name="Roy S.W."/>
            <person name="Artiguenave F."/>
            <person name="Postlethwait J.H."/>
            <person name="Manak J.R."/>
            <person name="Thompson E.M."/>
            <person name="Jaillon O."/>
            <person name="Du Pasquier L."/>
            <person name="Boudinot P."/>
            <person name="Liberles D.A."/>
            <person name="Volff J.N."/>
            <person name="Philippe H."/>
            <person name="Lenhard B."/>
            <person name="Roest Crollius H."/>
            <person name="Wincker P."/>
            <person name="Chourrout D."/>
        </authorList>
    </citation>
    <scope>NUCLEOTIDE SEQUENCE [LARGE SCALE GENOMIC DNA]</scope>
</reference>
<evidence type="ECO:0000256" key="2">
    <source>
        <dbReference type="SAM" id="MobiDB-lite"/>
    </source>
</evidence>
<gene>
    <name evidence="3" type="ORF">GSOID_T00016225001</name>
</gene>
<evidence type="ECO:0000256" key="1">
    <source>
        <dbReference type="SAM" id="Coils"/>
    </source>
</evidence>
<sequence length="277" mass="32604">LEETKRSLEEEKSRVDPSEIVRKDLTIRNLEETLKTLKKEVESVRDETDEKDIHFRKLKCDYEKIESEMNSLKRKLSTKESVVKMVEQEFKKNQALLTEKADKVIELEGTNQKFEQDIERLKREVRLAKSSEVSDEVIERLNKEKVELRKIASAMETRKNQYKTMLENQSKNKSEEEWALMREKLSKYYKLFNDEKKKVEEFEKQIESSARVPPRPPLSTQALIGGTQAPEVPRTQVKETKKASSTKVEYKDESPARNTRANRSRSTKEEDENCKQQ</sequence>
<feature type="region of interest" description="Disordered" evidence="2">
    <location>
        <begin position="205"/>
        <end position="277"/>
    </location>
</feature>